<dbReference type="Pfam" id="PF03237">
    <property type="entry name" value="Terminase_6N"/>
    <property type="match status" value="1"/>
</dbReference>
<evidence type="ECO:0000256" key="1">
    <source>
        <dbReference type="ARBA" id="ARBA00022612"/>
    </source>
</evidence>
<protein>
    <submittedName>
        <fullName evidence="3">DNA-packaging protein</fullName>
    </submittedName>
</protein>
<evidence type="ECO:0000313" key="3">
    <source>
        <dbReference type="EMBL" id="QPQ56211.1"/>
    </source>
</evidence>
<dbReference type="InterPro" id="IPR027417">
    <property type="entry name" value="P-loop_NTPase"/>
</dbReference>
<evidence type="ECO:0000259" key="2">
    <source>
        <dbReference type="Pfam" id="PF17289"/>
    </source>
</evidence>
<gene>
    <name evidence="3" type="ORF">IC614_03005</name>
</gene>
<dbReference type="AlphaFoldDB" id="A0A7T2GLX2"/>
<dbReference type="InterPro" id="IPR035421">
    <property type="entry name" value="Terminase_6C"/>
</dbReference>
<dbReference type="Gene3D" id="3.40.50.300">
    <property type="entry name" value="P-loop containing nucleotide triphosphate hydrolases"/>
    <property type="match status" value="1"/>
</dbReference>
<dbReference type="EMBL" id="CP065592">
    <property type="protein sequence ID" value="QPQ56211.1"/>
    <property type="molecule type" value="Genomic_DNA"/>
</dbReference>
<dbReference type="KEGG" id="sflv:IC614_03005"/>
<evidence type="ECO:0000313" key="4">
    <source>
        <dbReference type="Proteomes" id="UP000594873"/>
    </source>
</evidence>
<organism evidence="3 4">
    <name type="scientific">Allosphingosinicella flava</name>
    <dbReference type="NCBI Taxonomy" id="2771430"/>
    <lineage>
        <taxon>Bacteria</taxon>
        <taxon>Pseudomonadati</taxon>
        <taxon>Pseudomonadota</taxon>
        <taxon>Alphaproteobacteria</taxon>
        <taxon>Sphingomonadales</taxon>
        <taxon>Sphingomonadaceae</taxon>
        <taxon>Allosphingosinicella</taxon>
    </lineage>
</organism>
<name>A0A7T2GLX2_9SPHN</name>
<keyword evidence="1" id="KW-1188">Viral release from host cell</keyword>
<dbReference type="Proteomes" id="UP000594873">
    <property type="component" value="Chromosome"/>
</dbReference>
<proteinExistence type="predicted"/>
<sequence>MQSPAQLLASLSEQDRQAWLSQLSTDQLAALRYNWEFWARPTQLEPEGHWRTWLALAGRGFGKTELGAQWIRKRVKNGAKLIALVAETQKDLEEVMIPRILTVTPAEEAPDVRYKPVRLRWPSGAVAYGYNGTEPDQLRGPEFDTAWVDELAKYSKARDTWDMLQFTMRKGNPRVLVTTTPRPIPIIKEIMAEPGTHLTRGKTMDNADNLAPSFMEKVVSKYAGTRLGRQELDGEIVDDVPGALWTREMLDATRVEKAPQMARVVVAIDPSGTDGDDEGDAIGIVVAGRGIDGRGYVLADRTCKLTPEGWARIAVTAYYEFEGDRIVAEKNFGGAMVKSVIRTADAKVPYKEVTASRGKAVRAEPVSALYEQGRISHVGGFAEMEDEMVLFTNGGYMGEKSPNRTDALVWALTEVMLAGQPPARDTGGKVAIPSTVGGFRR</sequence>
<dbReference type="Gene3D" id="3.30.420.240">
    <property type="match status" value="1"/>
</dbReference>
<dbReference type="Pfam" id="PF17289">
    <property type="entry name" value="Terminase_6C"/>
    <property type="match status" value="1"/>
</dbReference>
<feature type="domain" description="Terminase large subunit gp17-like C-terminal" evidence="2">
    <location>
        <begin position="267"/>
        <end position="412"/>
    </location>
</feature>
<keyword evidence="4" id="KW-1185">Reference proteome</keyword>
<accession>A0A7T2GLX2</accession>
<reference evidence="3 4" key="1">
    <citation type="submission" date="2020-11" db="EMBL/GenBank/DDBJ databases">
        <title>Genome seq and assembly of Sphingosinicella sp.</title>
        <authorList>
            <person name="Chhetri G."/>
        </authorList>
    </citation>
    <scope>NUCLEOTIDE SEQUENCE [LARGE SCALE GENOMIC DNA]</scope>
    <source>
        <strain evidence="3 4">UDD2</strain>
    </source>
</reference>